<dbReference type="EMBL" id="WJNH01000002">
    <property type="protein sequence ID" value="MRG85507.1"/>
    <property type="molecule type" value="Genomic_DNA"/>
</dbReference>
<reference evidence="2 3" key="1">
    <citation type="submission" date="2019-11" db="EMBL/GenBank/DDBJ databases">
        <authorList>
            <person name="Li J."/>
        </authorList>
    </citation>
    <scope>NUCLEOTIDE SEQUENCE [LARGE SCALE GENOMIC DNA]</scope>
    <source>
        <strain evidence="2 3">J4</strain>
    </source>
</reference>
<evidence type="ECO:0000256" key="1">
    <source>
        <dbReference type="ARBA" id="ARBA00023239"/>
    </source>
</evidence>
<dbReference type="GO" id="GO:0016829">
    <property type="term" value="F:lyase activity"/>
    <property type="evidence" value="ECO:0007669"/>
    <property type="project" value="UniProtKB-KW"/>
</dbReference>
<dbReference type="Pfam" id="PF00378">
    <property type="entry name" value="ECH_1"/>
    <property type="match status" value="1"/>
</dbReference>
<sequence>MYKTILVDHDLKHGFITITLNRPQKRNAVSLELASELNQALDLAQQENGLKFLVITGTGFKAFCSGGDLYDFHGDMDEEESYQVLNRMKEVLFKLATFPLPTICILNGDARGGGCELATACDFRFAKSGTKHGFVQGKLGIIPGWGGGVLLHKKIEHSLAYYWLVTSDIFEVETLQQWGWAQAIYHDEIEVEQLLTPFIQKHPEQLEILKSQHVHQSSYQDLYEEMNQEVRQCARLWPSEEHKKAVKAFFNTRKNK</sequence>
<evidence type="ECO:0000313" key="3">
    <source>
        <dbReference type="Proteomes" id="UP000480185"/>
    </source>
</evidence>
<keyword evidence="3" id="KW-1185">Reference proteome</keyword>
<dbReference type="Proteomes" id="UP000480185">
    <property type="component" value="Unassembled WGS sequence"/>
</dbReference>
<name>A0A6G1X3I5_9BACI</name>
<keyword evidence="1" id="KW-0456">Lyase</keyword>
<dbReference type="InterPro" id="IPR001753">
    <property type="entry name" value="Enoyl-CoA_hydra/iso"/>
</dbReference>
<accession>A0A6G1X3I5</accession>
<dbReference type="GO" id="GO:0016853">
    <property type="term" value="F:isomerase activity"/>
    <property type="evidence" value="ECO:0007669"/>
    <property type="project" value="UniProtKB-KW"/>
</dbReference>
<dbReference type="GO" id="GO:0005829">
    <property type="term" value="C:cytosol"/>
    <property type="evidence" value="ECO:0007669"/>
    <property type="project" value="TreeGrafter"/>
</dbReference>
<dbReference type="RefSeq" id="WP_153727448.1">
    <property type="nucleotide sequence ID" value="NZ_WJNH01000002.1"/>
</dbReference>
<keyword evidence="2" id="KW-0413">Isomerase</keyword>
<dbReference type="Gene3D" id="3.90.226.10">
    <property type="entry name" value="2-enoyl-CoA Hydratase, Chain A, domain 1"/>
    <property type="match status" value="1"/>
</dbReference>
<dbReference type="OrthoDB" id="9775794at2"/>
<organism evidence="2 3">
    <name type="scientific">Salinibacillus xinjiangensis</name>
    <dbReference type="NCBI Taxonomy" id="1229268"/>
    <lineage>
        <taxon>Bacteria</taxon>
        <taxon>Bacillati</taxon>
        <taxon>Bacillota</taxon>
        <taxon>Bacilli</taxon>
        <taxon>Bacillales</taxon>
        <taxon>Bacillaceae</taxon>
        <taxon>Salinibacillus</taxon>
    </lineage>
</organism>
<protein>
    <submittedName>
        <fullName evidence="2">Enoyl-CoA hydratase/isomerase family protein</fullName>
    </submittedName>
</protein>
<proteinExistence type="predicted"/>
<dbReference type="AlphaFoldDB" id="A0A6G1X3I5"/>
<dbReference type="PANTHER" id="PTHR11941:SF27">
    <property type="entry name" value="ETHYLMALONYL-COA DECARBOXYLASE"/>
    <property type="match status" value="1"/>
</dbReference>
<dbReference type="GO" id="GO:0006635">
    <property type="term" value="P:fatty acid beta-oxidation"/>
    <property type="evidence" value="ECO:0007669"/>
    <property type="project" value="TreeGrafter"/>
</dbReference>
<comment type="caution">
    <text evidence="2">The sequence shown here is derived from an EMBL/GenBank/DDBJ whole genome shotgun (WGS) entry which is preliminary data.</text>
</comment>
<dbReference type="SUPFAM" id="SSF52096">
    <property type="entry name" value="ClpP/crotonase"/>
    <property type="match status" value="1"/>
</dbReference>
<dbReference type="PANTHER" id="PTHR11941">
    <property type="entry name" value="ENOYL-COA HYDRATASE-RELATED"/>
    <property type="match status" value="1"/>
</dbReference>
<evidence type="ECO:0000313" key="2">
    <source>
        <dbReference type="EMBL" id="MRG85507.1"/>
    </source>
</evidence>
<dbReference type="InterPro" id="IPR029045">
    <property type="entry name" value="ClpP/crotonase-like_dom_sf"/>
</dbReference>
<gene>
    <name evidence="2" type="ORF">GH754_04080</name>
</gene>
<dbReference type="CDD" id="cd06558">
    <property type="entry name" value="crotonase-like"/>
    <property type="match status" value="1"/>
</dbReference>